<evidence type="ECO:0000313" key="3">
    <source>
        <dbReference type="Proteomes" id="UP000078113"/>
    </source>
</evidence>
<feature type="region of interest" description="Disordered" evidence="1">
    <location>
        <begin position="178"/>
        <end position="197"/>
    </location>
</feature>
<dbReference type="Proteomes" id="UP000078113">
    <property type="component" value="Unassembled WGS sequence"/>
</dbReference>
<organism evidence="2 3">
    <name type="scientific">Tilletia walkeri</name>
    <dbReference type="NCBI Taxonomy" id="117179"/>
    <lineage>
        <taxon>Eukaryota</taxon>
        <taxon>Fungi</taxon>
        <taxon>Dikarya</taxon>
        <taxon>Basidiomycota</taxon>
        <taxon>Ustilaginomycotina</taxon>
        <taxon>Exobasidiomycetes</taxon>
        <taxon>Tilletiales</taxon>
        <taxon>Tilletiaceae</taxon>
        <taxon>Tilletia</taxon>
    </lineage>
</organism>
<feature type="compositionally biased region" description="Low complexity" evidence="1">
    <location>
        <begin position="180"/>
        <end position="197"/>
    </location>
</feature>
<feature type="compositionally biased region" description="Low complexity" evidence="1">
    <location>
        <begin position="778"/>
        <end position="791"/>
    </location>
</feature>
<feature type="compositionally biased region" description="Polar residues" evidence="1">
    <location>
        <begin position="803"/>
        <end position="812"/>
    </location>
</feature>
<feature type="compositionally biased region" description="Basic and acidic residues" evidence="1">
    <location>
        <begin position="362"/>
        <end position="383"/>
    </location>
</feature>
<feature type="region of interest" description="Disordered" evidence="1">
    <location>
        <begin position="350"/>
        <end position="393"/>
    </location>
</feature>
<feature type="compositionally biased region" description="Low complexity" evidence="1">
    <location>
        <begin position="1"/>
        <end position="27"/>
    </location>
</feature>
<accession>A0A8X7NCG0</accession>
<reference evidence="2" key="1">
    <citation type="submission" date="2016-04" db="EMBL/GenBank/DDBJ databases">
        <authorList>
            <person name="Nguyen H.D."/>
            <person name="Samba Siva P."/>
            <person name="Cullis J."/>
            <person name="Levesque C.A."/>
            <person name="Hambleton S."/>
        </authorList>
    </citation>
    <scope>NUCLEOTIDE SEQUENCE</scope>
    <source>
        <strain evidence="2">DAOMC 236422</strain>
    </source>
</reference>
<feature type="region of interest" description="Disordered" evidence="1">
    <location>
        <begin position="463"/>
        <end position="484"/>
    </location>
</feature>
<feature type="region of interest" description="Disordered" evidence="1">
    <location>
        <begin position="287"/>
        <end position="324"/>
    </location>
</feature>
<proteinExistence type="predicted"/>
<name>A0A8X7NCG0_9BASI</name>
<feature type="compositionally biased region" description="Basic and acidic residues" evidence="1">
    <location>
        <begin position="39"/>
        <end position="51"/>
    </location>
</feature>
<feature type="region of interest" description="Disordered" evidence="1">
    <location>
        <begin position="555"/>
        <end position="576"/>
    </location>
</feature>
<evidence type="ECO:0000313" key="2">
    <source>
        <dbReference type="EMBL" id="KAE8270709.1"/>
    </source>
</evidence>
<reference evidence="2" key="2">
    <citation type="journal article" date="2019" name="IMA Fungus">
        <title>Genome sequencing and comparison of five Tilletia species to identify candidate genes for the detection of regulated species infecting wheat.</title>
        <authorList>
            <person name="Nguyen H.D.T."/>
            <person name="Sultana T."/>
            <person name="Kesanakurti P."/>
            <person name="Hambleton S."/>
        </authorList>
    </citation>
    <scope>NUCLEOTIDE SEQUENCE</scope>
    <source>
        <strain evidence="2">DAOMC 236422</strain>
    </source>
</reference>
<dbReference type="GO" id="GO:0005634">
    <property type="term" value="C:nucleus"/>
    <property type="evidence" value="ECO:0007669"/>
    <property type="project" value="TreeGrafter"/>
</dbReference>
<feature type="compositionally biased region" description="Acidic residues" evidence="1">
    <location>
        <begin position="747"/>
        <end position="769"/>
    </location>
</feature>
<feature type="compositionally biased region" description="Polar residues" evidence="1">
    <location>
        <begin position="293"/>
        <end position="318"/>
    </location>
</feature>
<feature type="compositionally biased region" description="Acidic residues" evidence="1">
    <location>
        <begin position="52"/>
        <end position="135"/>
    </location>
</feature>
<feature type="compositionally biased region" description="Polar residues" evidence="1">
    <location>
        <begin position="556"/>
        <end position="565"/>
    </location>
</feature>
<dbReference type="PANTHER" id="PTHR13275">
    <property type="entry name" value="YL-1 PROTEIN TRANSCRIPTION FACTOR-LIKE 1"/>
    <property type="match status" value="1"/>
</dbReference>
<feature type="compositionally biased region" description="Low complexity" evidence="1">
    <location>
        <begin position="918"/>
        <end position="935"/>
    </location>
</feature>
<dbReference type="PANTHER" id="PTHR13275:SF4">
    <property type="entry name" value="VACUOLAR PROTEIN SORTING-ASSOCIATED PROTEIN 72 HOMOLOG"/>
    <property type="match status" value="1"/>
</dbReference>
<feature type="compositionally biased region" description="Low complexity" evidence="1">
    <location>
        <begin position="842"/>
        <end position="855"/>
    </location>
</feature>
<comment type="caution">
    <text evidence="2">The sequence shown here is derived from an EMBL/GenBank/DDBJ whole genome shotgun (WGS) entry which is preliminary data.</text>
</comment>
<feature type="region of interest" description="Disordered" evidence="1">
    <location>
        <begin position="729"/>
        <end position="970"/>
    </location>
</feature>
<feature type="region of interest" description="Disordered" evidence="1">
    <location>
        <begin position="1"/>
        <end position="137"/>
    </location>
</feature>
<evidence type="ECO:0000256" key="1">
    <source>
        <dbReference type="SAM" id="MobiDB-lite"/>
    </source>
</evidence>
<feature type="compositionally biased region" description="Polar residues" evidence="1">
    <location>
        <begin position="729"/>
        <end position="746"/>
    </location>
</feature>
<protein>
    <submittedName>
        <fullName evidence="2">Uncharacterized protein</fullName>
    </submittedName>
</protein>
<sequence>MPSLGQRQRAQAVAAQAPAAAKSSKPAFTTDSSAQPDADTGRDEGSDHAHEDEDSDQEDEGDEGEDDQDGEDDDGEDDDDDDEEEEEEESEEDSDGEDDGEDEDEEDSDQEDEEDSDDRDEDDDGGEDDDDDDDDYRALFSRPIKSNITDHFPFHLHLLDIGPDVIWLLWAAATPPAPFSTPASSGPYSSSSMPSFPTADHQNNLRRAALAVTVNGTPWPYIYLTELSPDGNQAVLVVHDLDPATETNLAVHAYPLNQEGHLSSTVSAGIQGQILVSFLAPVPGYPDALPSEPQKTPASLSQDSKSRGASESIPTTRSPVKDATEVVHSLPVPLTLEALRSTLFHSTEAREISSASLRKARKEASRTESSLRNEIDSLQRNLDRSSAADGRTKQKVLALQENVRQAKAAEERLGQEAGVLQADWEERQSKMNIARSERKKDKAQWEGERAKQEASIHALENAVKDQERRRDKLRTDLEEREKKRGKMDSKWAKVTSLEDELKRLKEEVAGVKEGAAVFAAALAGVSPIASPTSASAMSDQVSGSTLRATAPAFFAPQTSTSSSQVPVDDSALPSGALTPRSRLIREHALATATQYARQRATASPMSEESQSPGYRAYPHLGSLSPTSSTALASAISGRTLDPHKPEFVPTWLQSAPTAPQGMLAGTEGENAGDFGPGYRSEDSVYSQALYRAHELSQPNPYLPGPGQPVNLGYMQGFPDFAALEGYKSSDSVANSSLPPAQLPSQLSEDDSAEDAETDAETVDGDDLDFDPTLKLPPSFARSRQMQSSSASGGKQKPRPHSIVLSNSVSPSEMSGPAPSTPRHWPTSDLVPGLSFEHGIIGSGSAPASPTGGAPSVVKAPMAPPPPPPGLMQSQRSPPRFQSSSPTAFPNLSGHVGPVSPSLSMPGSPLAGRAKVNHFHGSGAHSGSPSPSGTGPRFTFAHRRAEQGSSGEGAAKNTVGGRESISRTASE</sequence>
<gene>
    <name evidence="2" type="ORF">A4X09_0g1619</name>
</gene>
<dbReference type="AlphaFoldDB" id="A0A8X7NCG0"/>
<dbReference type="EMBL" id="LWDG02000040">
    <property type="protein sequence ID" value="KAE8270709.1"/>
    <property type="molecule type" value="Genomic_DNA"/>
</dbReference>
<keyword evidence="3" id="KW-1185">Reference proteome</keyword>
<feature type="compositionally biased region" description="Low complexity" evidence="1">
    <location>
        <begin position="872"/>
        <end position="885"/>
    </location>
</feature>